<dbReference type="InterPro" id="IPR052413">
    <property type="entry name" value="SUR7_domain"/>
</dbReference>
<dbReference type="PANTHER" id="PTHR28019:SF7">
    <property type="entry name" value="SUR7 PROTEIN"/>
    <property type="match status" value="1"/>
</dbReference>
<dbReference type="GeneID" id="28832807"/>
<sequence>MSARGVQRGRIERKPVNTTDDATSPTDQTFMLERSNEWPEHLMSSARRLSREFLSPIVHEEQYPRVMSVVSGVDGRRPGLHRIISFAPTATSPTASATSTSSGLNKRQTLPTATVTTLITATLPSEIRGRDFNPLDPLGLGSEFSSLVASRVSVASSVISSGGSGLTSEFPLPSISLPGLPSPSGLLSGNGTSSSSGLLGALGSLLSGGLGSLLSGLAAGLGSSGLTQAIDDDLNRLAFELINGFISDAGIDDFYTLRVLTTCKGESPSNISSCSPFSSAANKISKISSKIPSSLAVVGTNVSSPALNELTGAVSTLGPTADSLEKFLLALMILSLINSAAAIILSFLGIFLAQNRIVITGNLSLATIGIFTRSLDAVLATLISVILSWLTNKFGNSVGLYATSGATFIALIWLGFVFQSLATSYWVCVWFVEFRQSSFRIRKREATEIGDYRGIFREIKIDVRSPKENKEQETVV</sequence>
<protein>
    <submittedName>
        <fullName evidence="3">Uncharacterized protein</fullName>
    </submittedName>
</protein>
<dbReference type="OrthoDB" id="4159154at2759"/>
<keyword evidence="4" id="KW-1185">Reference proteome</keyword>
<keyword evidence="2" id="KW-0472">Membrane</keyword>
<dbReference type="KEGG" id="psco:LY89DRAFT_787527"/>
<dbReference type="InParanoid" id="A0A132BDL7"/>
<feature type="compositionally biased region" description="Polar residues" evidence="1">
    <location>
        <begin position="16"/>
        <end position="27"/>
    </location>
</feature>
<evidence type="ECO:0000313" key="3">
    <source>
        <dbReference type="EMBL" id="KUJ10515.1"/>
    </source>
</evidence>
<feature type="transmembrane region" description="Helical" evidence="2">
    <location>
        <begin position="327"/>
        <end position="353"/>
    </location>
</feature>
<evidence type="ECO:0000256" key="2">
    <source>
        <dbReference type="SAM" id="Phobius"/>
    </source>
</evidence>
<proteinExistence type="predicted"/>
<evidence type="ECO:0000256" key="1">
    <source>
        <dbReference type="SAM" id="MobiDB-lite"/>
    </source>
</evidence>
<dbReference type="RefSeq" id="XP_018064870.1">
    <property type="nucleotide sequence ID" value="XM_018223081.1"/>
</dbReference>
<dbReference type="PANTHER" id="PTHR28019">
    <property type="entry name" value="CELL MEMBRANE PROTEIN YLR413W-RELATED"/>
    <property type="match status" value="1"/>
</dbReference>
<feature type="region of interest" description="Disordered" evidence="1">
    <location>
        <begin position="1"/>
        <end position="27"/>
    </location>
</feature>
<accession>A0A132BDL7</accession>
<dbReference type="GO" id="GO:0051285">
    <property type="term" value="C:cell cortex of cell tip"/>
    <property type="evidence" value="ECO:0007669"/>
    <property type="project" value="TreeGrafter"/>
</dbReference>
<keyword evidence="2" id="KW-0812">Transmembrane</keyword>
<keyword evidence="2" id="KW-1133">Transmembrane helix</keyword>
<dbReference type="GO" id="GO:0005886">
    <property type="term" value="C:plasma membrane"/>
    <property type="evidence" value="ECO:0007669"/>
    <property type="project" value="TreeGrafter"/>
</dbReference>
<gene>
    <name evidence="3" type="ORF">LY89DRAFT_787527</name>
</gene>
<evidence type="ECO:0000313" key="4">
    <source>
        <dbReference type="Proteomes" id="UP000070700"/>
    </source>
</evidence>
<dbReference type="GO" id="GO:0031505">
    <property type="term" value="P:fungal-type cell wall organization"/>
    <property type="evidence" value="ECO:0007669"/>
    <property type="project" value="TreeGrafter"/>
</dbReference>
<reference evidence="3 4" key="1">
    <citation type="submission" date="2015-10" db="EMBL/GenBank/DDBJ databases">
        <title>Full genome of DAOMC 229536 Phialocephala scopiformis, a fungal endophyte of spruce producing the potent anti-insectan compound rugulosin.</title>
        <authorList>
            <consortium name="DOE Joint Genome Institute"/>
            <person name="Walker A.K."/>
            <person name="Frasz S.L."/>
            <person name="Seifert K.A."/>
            <person name="Miller J.D."/>
            <person name="Mondo S.J."/>
            <person name="Labutti K."/>
            <person name="Lipzen A."/>
            <person name="Dockter R."/>
            <person name="Kennedy M."/>
            <person name="Grigoriev I.V."/>
            <person name="Spatafora J.W."/>
        </authorList>
    </citation>
    <scope>NUCLEOTIDE SEQUENCE [LARGE SCALE GENOMIC DNA]</scope>
    <source>
        <strain evidence="3 4">CBS 120377</strain>
    </source>
</reference>
<dbReference type="AlphaFoldDB" id="A0A132BDL7"/>
<organism evidence="3 4">
    <name type="scientific">Mollisia scopiformis</name>
    <name type="common">Conifer needle endophyte fungus</name>
    <name type="synonym">Phialocephala scopiformis</name>
    <dbReference type="NCBI Taxonomy" id="149040"/>
    <lineage>
        <taxon>Eukaryota</taxon>
        <taxon>Fungi</taxon>
        <taxon>Dikarya</taxon>
        <taxon>Ascomycota</taxon>
        <taxon>Pezizomycotina</taxon>
        <taxon>Leotiomycetes</taxon>
        <taxon>Helotiales</taxon>
        <taxon>Mollisiaceae</taxon>
        <taxon>Mollisia</taxon>
    </lineage>
</organism>
<feature type="transmembrane region" description="Helical" evidence="2">
    <location>
        <begin position="365"/>
        <end position="390"/>
    </location>
</feature>
<dbReference type="EMBL" id="KQ947429">
    <property type="protein sequence ID" value="KUJ10515.1"/>
    <property type="molecule type" value="Genomic_DNA"/>
</dbReference>
<name>A0A132BDL7_MOLSC</name>
<feature type="transmembrane region" description="Helical" evidence="2">
    <location>
        <begin position="410"/>
        <end position="432"/>
    </location>
</feature>
<dbReference type="Proteomes" id="UP000070700">
    <property type="component" value="Unassembled WGS sequence"/>
</dbReference>